<evidence type="ECO:0000313" key="3">
    <source>
        <dbReference type="Proteomes" id="UP000637002"/>
    </source>
</evidence>
<dbReference type="GO" id="GO:0035556">
    <property type="term" value="P:intracellular signal transduction"/>
    <property type="evidence" value="ECO:0007669"/>
    <property type="project" value="InterPro"/>
</dbReference>
<dbReference type="PANTHER" id="PTHR43081:SF11">
    <property type="entry name" value="BLR2264 PROTEIN"/>
    <property type="match status" value="1"/>
</dbReference>
<dbReference type="GO" id="GO:0006171">
    <property type="term" value="P:cAMP biosynthetic process"/>
    <property type="evidence" value="ECO:0007669"/>
    <property type="project" value="TreeGrafter"/>
</dbReference>
<dbReference type="EMBL" id="BMGG01000006">
    <property type="protein sequence ID" value="GGC75252.1"/>
    <property type="molecule type" value="Genomic_DNA"/>
</dbReference>
<dbReference type="Gene3D" id="3.30.70.1230">
    <property type="entry name" value="Nucleotide cyclase"/>
    <property type="match status" value="1"/>
</dbReference>
<name>A0A916UJT7_9HYPH</name>
<evidence type="ECO:0000313" key="2">
    <source>
        <dbReference type="EMBL" id="GGC75252.1"/>
    </source>
</evidence>
<dbReference type="CDD" id="cd07302">
    <property type="entry name" value="CHD"/>
    <property type="match status" value="1"/>
</dbReference>
<sequence length="405" mass="42960">MSHTNSPPFDFAGFVNPILRKGLAAADGDDLLGILGRALNAAGMPVMRLSIGMPTLHPSLASISLSWRRDGEVQVVEVSRGDGEAEFLRSPIHALIAAEQQTGRWRIGNGEGCNEFPVLADMRREGATDYLLRIVAFAPDIAILGAAVSFATDRPGGFTEHDLATVEALLPSVALVSYRFCLSATLKEVLGAYVGPRTASRILDGRIRRGEGEVISAAILVADLRAFTLLADHEDPLRVVGWLDQHLEALGEPVEQAGGEILKFTGDGFMAVFPVEDPLARPCGVCDRALAAAQAGLARNRALVLARSAAGEPALAADLALHYGDVVYGNVGITDRLDFTAIGRAVNEASRMEKLCDEIGRNLLLSDSFAQRCAGPLVELGAFPLRGVGGPQRLWTVADPADAPI</sequence>
<dbReference type="PROSITE" id="PS50125">
    <property type="entry name" value="GUANYLATE_CYCLASE_2"/>
    <property type="match status" value="1"/>
</dbReference>
<dbReference type="InterPro" id="IPR050697">
    <property type="entry name" value="Adenylyl/Guanylyl_Cyclase_3/4"/>
</dbReference>
<dbReference type="Pfam" id="PF00211">
    <property type="entry name" value="Guanylate_cyc"/>
    <property type="match status" value="1"/>
</dbReference>
<evidence type="ECO:0000259" key="1">
    <source>
        <dbReference type="PROSITE" id="PS50125"/>
    </source>
</evidence>
<dbReference type="SMART" id="SM00044">
    <property type="entry name" value="CYCc"/>
    <property type="match status" value="1"/>
</dbReference>
<dbReference type="PANTHER" id="PTHR43081">
    <property type="entry name" value="ADENYLATE CYCLASE, TERMINAL-DIFFERENTIATION SPECIFIC-RELATED"/>
    <property type="match status" value="1"/>
</dbReference>
<feature type="domain" description="Guanylate cyclase" evidence="1">
    <location>
        <begin position="218"/>
        <end position="353"/>
    </location>
</feature>
<accession>A0A916UJT7</accession>
<gene>
    <name evidence="2" type="ORF">GCM10010994_37130</name>
</gene>
<dbReference type="RefSeq" id="WP_188610659.1">
    <property type="nucleotide sequence ID" value="NZ_BMGG01000006.1"/>
</dbReference>
<dbReference type="SUPFAM" id="SSF55073">
    <property type="entry name" value="Nucleotide cyclase"/>
    <property type="match status" value="1"/>
</dbReference>
<dbReference type="InterPro" id="IPR001054">
    <property type="entry name" value="A/G_cyclase"/>
</dbReference>
<reference evidence="2" key="1">
    <citation type="journal article" date="2014" name="Int. J. Syst. Evol. Microbiol.">
        <title>Complete genome sequence of Corynebacterium casei LMG S-19264T (=DSM 44701T), isolated from a smear-ripened cheese.</title>
        <authorList>
            <consortium name="US DOE Joint Genome Institute (JGI-PGF)"/>
            <person name="Walter F."/>
            <person name="Albersmeier A."/>
            <person name="Kalinowski J."/>
            <person name="Ruckert C."/>
        </authorList>
    </citation>
    <scope>NUCLEOTIDE SEQUENCE</scope>
    <source>
        <strain evidence="2">CGMCC 1.12919</strain>
    </source>
</reference>
<comment type="caution">
    <text evidence="2">The sequence shown here is derived from an EMBL/GenBank/DDBJ whole genome shotgun (WGS) entry which is preliminary data.</text>
</comment>
<dbReference type="InterPro" id="IPR029787">
    <property type="entry name" value="Nucleotide_cyclase"/>
</dbReference>
<reference evidence="2" key="2">
    <citation type="submission" date="2020-09" db="EMBL/GenBank/DDBJ databases">
        <authorList>
            <person name="Sun Q."/>
            <person name="Zhou Y."/>
        </authorList>
    </citation>
    <scope>NUCLEOTIDE SEQUENCE</scope>
    <source>
        <strain evidence="2">CGMCC 1.12919</strain>
    </source>
</reference>
<dbReference type="GO" id="GO:0004016">
    <property type="term" value="F:adenylate cyclase activity"/>
    <property type="evidence" value="ECO:0007669"/>
    <property type="project" value="UniProtKB-ARBA"/>
</dbReference>
<keyword evidence="3" id="KW-1185">Reference proteome</keyword>
<dbReference type="AlphaFoldDB" id="A0A916UJT7"/>
<protein>
    <submittedName>
        <fullName evidence="2">Adenylate cyclase</fullName>
    </submittedName>
</protein>
<organism evidence="2 3">
    <name type="scientific">Chelatococcus reniformis</name>
    <dbReference type="NCBI Taxonomy" id="1494448"/>
    <lineage>
        <taxon>Bacteria</taxon>
        <taxon>Pseudomonadati</taxon>
        <taxon>Pseudomonadota</taxon>
        <taxon>Alphaproteobacteria</taxon>
        <taxon>Hyphomicrobiales</taxon>
        <taxon>Chelatococcaceae</taxon>
        <taxon>Chelatococcus</taxon>
    </lineage>
</organism>
<dbReference type="Proteomes" id="UP000637002">
    <property type="component" value="Unassembled WGS sequence"/>
</dbReference>
<proteinExistence type="predicted"/>